<dbReference type="InterPro" id="IPR036291">
    <property type="entry name" value="NAD(P)-bd_dom_sf"/>
</dbReference>
<dbReference type="SUPFAM" id="SSF51735">
    <property type="entry name" value="NAD(P)-binding Rossmann-fold domains"/>
    <property type="match status" value="1"/>
</dbReference>
<reference evidence="1 2" key="1">
    <citation type="submission" date="2015-11" db="EMBL/GenBank/DDBJ databases">
        <title>Exploring the genomic traits of fungus-feeding bacterial genus Collimonas.</title>
        <authorList>
            <person name="Song C."/>
            <person name="Schmidt R."/>
            <person name="de Jager V."/>
            <person name="Krzyzanowska D."/>
            <person name="Jongedijk E."/>
            <person name="Cankar K."/>
            <person name="Beekwilder J."/>
            <person name="van Veen A."/>
            <person name="de Boer W."/>
            <person name="van Veen J.A."/>
            <person name="Garbeva P."/>
        </authorList>
    </citation>
    <scope>NUCLEOTIDE SEQUENCE [LARGE SCALE GENOMIC DNA]</scope>
    <source>
        <strain evidence="1 2">Ter91</strain>
    </source>
</reference>
<dbReference type="Gene3D" id="3.40.50.720">
    <property type="entry name" value="NAD(P)-binding Rossmann-like Domain"/>
    <property type="match status" value="1"/>
</dbReference>
<sequence>MEYAKDGIRVIVVAPGTVDTPCTKTIPRISSSHCRPWARFKW</sequence>
<evidence type="ECO:0000313" key="1">
    <source>
        <dbReference type="EMBL" id="AMP05071.1"/>
    </source>
</evidence>
<dbReference type="AlphaFoldDB" id="A0A127Q4X7"/>
<proteinExistence type="predicted"/>
<name>A0A127Q4X7_9BURK</name>
<dbReference type="Proteomes" id="UP000074561">
    <property type="component" value="Chromosome"/>
</dbReference>
<evidence type="ECO:0000313" key="2">
    <source>
        <dbReference type="Proteomes" id="UP000074561"/>
    </source>
</evidence>
<accession>A0A127Q4X7</accession>
<dbReference type="EMBL" id="CP013234">
    <property type="protein sequence ID" value="AMP05071.1"/>
    <property type="molecule type" value="Genomic_DNA"/>
</dbReference>
<gene>
    <name evidence="1" type="ORF">CPter91_2723</name>
</gene>
<dbReference type="RefSeq" id="WP_205631686.1">
    <property type="nucleotide sequence ID" value="NZ_CP013234.1"/>
</dbReference>
<dbReference type="KEGG" id="cpra:CPter91_2723"/>
<dbReference type="PATRIC" id="fig|279113.9.peg.2687"/>
<protein>
    <submittedName>
        <fullName evidence="1">Putative oxidoreductase domain protein</fullName>
    </submittedName>
</protein>
<dbReference type="STRING" id="279113.CPter91_2723"/>
<organism evidence="1 2">
    <name type="scientific">Collimonas pratensis</name>
    <dbReference type="NCBI Taxonomy" id="279113"/>
    <lineage>
        <taxon>Bacteria</taxon>
        <taxon>Pseudomonadati</taxon>
        <taxon>Pseudomonadota</taxon>
        <taxon>Betaproteobacteria</taxon>
        <taxon>Burkholderiales</taxon>
        <taxon>Oxalobacteraceae</taxon>
        <taxon>Collimonas</taxon>
    </lineage>
</organism>